<feature type="region of interest" description="Disordered" evidence="1">
    <location>
        <begin position="410"/>
        <end position="469"/>
    </location>
</feature>
<evidence type="ECO:0000313" key="2">
    <source>
        <dbReference type="EMBL" id="ELR02411.1"/>
    </source>
</evidence>
<feature type="region of interest" description="Disordered" evidence="1">
    <location>
        <begin position="575"/>
        <end position="696"/>
    </location>
</feature>
<dbReference type="HOGENOM" id="CLU_019773_0_0_1"/>
<feature type="compositionally biased region" description="Acidic residues" evidence="1">
    <location>
        <begin position="421"/>
        <end position="433"/>
    </location>
</feature>
<sequence length="849" mass="91218">MMPAPRRRTRATGFSPGGPRELKDAPRRHTRGGPQTTAAGKAAPTAPSRTADPMDLDKVEDSESGADVPASPRRGRGETRPLRARTRSSSPLVTTGLPDNQRTRSPLRDADAARQPRRGRLGRGLGKHARVEDTLAQVVGPAEESGGESSRSSVARPAKRLRAGDRGGEAIRRQVEREKRLMSPPPTAPVVTTPSGVRASVLRVGASALKYLGFRTESPHPVAEGDGDSSPSPEVSSREAPVSTTERPSGQEVVKSTGGPVQPDGGALASAVLHERSGEDLMQEQRRATDLRKLLKLGRRNVVPLKAPSECGSDDEEAAKAAYRFTEELRPVSLPSYDASTRYVGWTEGNSGMLVVEEEESDDSKDDRKGKPVKTALGWFNEHSDTVPTPDELVGVLGKYRFDQLASTTGRTYRAPSPSDPYEDFEFESDTGEPIDRLDGEPLPPPRNPRRRKITARSVPDFNGPADGHLPVSLQGLPFDSLPKEWQLHKKSWKIKQRDLIHEAQLADRRDRGIDEDDYQMGLRAHAKQENQRRLRESQLVAAGKAVNDRIRLGQLKLEKRALRAIADKKRAEAFKAASEPAGWLSQERAGRSSVRRSPVARAPRYASPRCPTISEEADEEAFAAAPGPAPKMGADKPERPSPAAPAPAPAPKTADDPAPAPMVTNEPASAPPARRGGKKPRANPPEWAGLPINPRTHLPEGTVGLFYDVNYFSESDDYSDEGESPAPTAAANAVVSDVGVDVGALVDSIPSHELKALFASPDVGVTDFDITSIVDAIPRDEFEALIGIPLPLASDSHDNFAPANFAISDDVMAMVDAIPDRDLDEMMGGILAGCSSAGSDMGQVGVSS</sequence>
<keyword evidence="3" id="KW-1185">Reference proteome</keyword>
<dbReference type="InParanoid" id="L8FRR8"/>
<feature type="compositionally biased region" description="Polar residues" evidence="1">
    <location>
        <begin position="87"/>
        <end position="104"/>
    </location>
</feature>
<accession>L8FRR8</accession>
<feature type="region of interest" description="Disordered" evidence="1">
    <location>
        <begin position="1"/>
        <end position="194"/>
    </location>
</feature>
<feature type="compositionally biased region" description="Basic and acidic residues" evidence="1">
    <location>
        <begin position="162"/>
        <end position="181"/>
    </location>
</feature>
<dbReference type="EMBL" id="GL573285">
    <property type="protein sequence ID" value="ELR02411.1"/>
    <property type="molecule type" value="Genomic_DNA"/>
</dbReference>
<name>L8FRR8_PSED2</name>
<feature type="compositionally biased region" description="Basic residues" evidence="1">
    <location>
        <begin position="115"/>
        <end position="128"/>
    </location>
</feature>
<feature type="compositionally biased region" description="Basic residues" evidence="1">
    <location>
        <begin position="1"/>
        <end position="10"/>
    </location>
</feature>
<protein>
    <submittedName>
        <fullName evidence="2">Uncharacterized protein</fullName>
    </submittedName>
</protein>
<feature type="compositionally biased region" description="Pro residues" evidence="1">
    <location>
        <begin position="641"/>
        <end position="651"/>
    </location>
</feature>
<evidence type="ECO:0000256" key="1">
    <source>
        <dbReference type="SAM" id="MobiDB-lite"/>
    </source>
</evidence>
<dbReference type="OrthoDB" id="3439778at2759"/>
<evidence type="ECO:0000313" key="3">
    <source>
        <dbReference type="Proteomes" id="UP000011064"/>
    </source>
</evidence>
<feature type="region of interest" description="Disordered" evidence="1">
    <location>
        <begin position="218"/>
        <end position="268"/>
    </location>
</feature>
<organism evidence="2 3">
    <name type="scientific">Pseudogymnoascus destructans (strain ATCC MYA-4855 / 20631-21)</name>
    <name type="common">Bat white-nose syndrome fungus</name>
    <name type="synonym">Geomyces destructans</name>
    <dbReference type="NCBI Taxonomy" id="658429"/>
    <lineage>
        <taxon>Eukaryota</taxon>
        <taxon>Fungi</taxon>
        <taxon>Dikarya</taxon>
        <taxon>Ascomycota</taxon>
        <taxon>Pezizomycotina</taxon>
        <taxon>Leotiomycetes</taxon>
        <taxon>Thelebolales</taxon>
        <taxon>Thelebolaceae</taxon>
        <taxon>Pseudogymnoascus</taxon>
    </lineage>
</organism>
<reference evidence="3" key="1">
    <citation type="submission" date="2010-09" db="EMBL/GenBank/DDBJ databases">
        <title>The genome sequence of Geomyces destructans 20631-21.</title>
        <authorList>
            <consortium name="The Broad Institute Genome Sequencing Platform"/>
            <person name="Cuomo C.A."/>
            <person name="Blehert D.S."/>
            <person name="Lorch J.M."/>
            <person name="Young S.K."/>
            <person name="Zeng Q."/>
            <person name="Gargeya S."/>
            <person name="Fitzgerald M."/>
            <person name="Haas B."/>
            <person name="Abouelleil A."/>
            <person name="Alvarado L."/>
            <person name="Arachchi H.M."/>
            <person name="Berlin A."/>
            <person name="Brown A."/>
            <person name="Chapman S.B."/>
            <person name="Chen Z."/>
            <person name="Dunbar C."/>
            <person name="Freedman E."/>
            <person name="Gearin G."/>
            <person name="Gellesch M."/>
            <person name="Goldberg J."/>
            <person name="Griggs A."/>
            <person name="Gujja S."/>
            <person name="Heiman D."/>
            <person name="Howarth C."/>
            <person name="Larson L."/>
            <person name="Lui A."/>
            <person name="MacDonald P.J.P."/>
            <person name="Montmayeur A."/>
            <person name="Murphy C."/>
            <person name="Neiman D."/>
            <person name="Pearson M."/>
            <person name="Priest M."/>
            <person name="Roberts A."/>
            <person name="Saif S."/>
            <person name="Shea T."/>
            <person name="Shenoy N."/>
            <person name="Sisk P."/>
            <person name="Stolte C."/>
            <person name="Sykes S."/>
            <person name="Wortman J."/>
            <person name="Nusbaum C."/>
            <person name="Birren B."/>
        </authorList>
    </citation>
    <scope>NUCLEOTIDE SEQUENCE [LARGE SCALE GENOMIC DNA]</scope>
    <source>
        <strain evidence="3">ATCC MYA-4855 / 20631-21</strain>
    </source>
</reference>
<dbReference type="Proteomes" id="UP000011064">
    <property type="component" value="Unassembled WGS sequence"/>
</dbReference>
<proteinExistence type="predicted"/>
<feature type="compositionally biased region" description="Low complexity" evidence="1">
    <location>
        <begin position="623"/>
        <end position="633"/>
    </location>
</feature>
<feature type="compositionally biased region" description="Low complexity" evidence="1">
    <location>
        <begin position="592"/>
        <end position="610"/>
    </location>
</feature>
<feature type="compositionally biased region" description="Low complexity" evidence="1">
    <location>
        <begin position="32"/>
        <end position="47"/>
    </location>
</feature>
<dbReference type="VEuPathDB" id="FungiDB:GMDG_05469"/>
<dbReference type="AlphaFoldDB" id="L8FRR8"/>
<gene>
    <name evidence="2" type="ORF">GMDG_05469</name>
</gene>
<feature type="compositionally biased region" description="Low complexity" evidence="1">
    <location>
        <begin position="138"/>
        <end position="156"/>
    </location>
</feature>